<reference evidence="1 2" key="1">
    <citation type="submission" date="2024-04" db="EMBL/GenBank/DDBJ databases">
        <title>Tritrichomonas musculus Genome.</title>
        <authorList>
            <person name="Alves-Ferreira E."/>
            <person name="Grigg M."/>
            <person name="Lorenzi H."/>
            <person name="Galac M."/>
        </authorList>
    </citation>
    <scope>NUCLEOTIDE SEQUENCE [LARGE SCALE GENOMIC DNA]</scope>
    <source>
        <strain evidence="1 2">EAF2021</strain>
    </source>
</reference>
<dbReference type="Gene3D" id="3.80.10.10">
    <property type="entry name" value="Ribonuclease Inhibitor"/>
    <property type="match status" value="2"/>
</dbReference>
<keyword evidence="2" id="KW-1185">Reference proteome</keyword>
<sequence>MIITLQNGLNFELNSANFTAKVISSPKSKGNVYIPKYIEFESQKYPITNIGQSSFKNNFNITTVIFSKDSELLTIDKESFYNSSLESICIPSKVYQIGESSFYHCTKLIHFEIPNDSSLKIICKLAFSYSSIESISIPSKVEKIQNGWCRHADKLKKILISPSNQHFCYFVQKVIIEKTKTYYDYLIFARHDIKSIIIPSFIKKIGSDSFSFCKDLENVYFTDDSQLVSIECNAFYCSSLRNIVIPMHVFEIGGNAFYSCEKLKKVEFLTNCELRFLGRETFSFSSIECIKIPNKIREIGKKCFFGCSKLKKVLFEENSQLKTIEKDAFYNSSLEYIEIPRNVEKIEEYAFSDCKFLTRIEFLSDELKIDCFSFNKCKSLILASFPNLRELSISINAFRLIPENLSLFVRSLAIIHQEATQCLFQFEFDSQSD</sequence>
<evidence type="ECO:0000313" key="2">
    <source>
        <dbReference type="Proteomes" id="UP001470230"/>
    </source>
</evidence>
<organism evidence="1 2">
    <name type="scientific">Tritrichomonas musculus</name>
    <dbReference type="NCBI Taxonomy" id="1915356"/>
    <lineage>
        <taxon>Eukaryota</taxon>
        <taxon>Metamonada</taxon>
        <taxon>Parabasalia</taxon>
        <taxon>Tritrichomonadida</taxon>
        <taxon>Tritrichomonadidae</taxon>
        <taxon>Tritrichomonas</taxon>
    </lineage>
</organism>
<gene>
    <name evidence="1" type="ORF">M9Y10_015252</name>
</gene>
<dbReference type="PANTHER" id="PTHR45661">
    <property type="entry name" value="SURFACE ANTIGEN"/>
    <property type="match status" value="1"/>
</dbReference>
<accession>A0ABR2L1T2</accession>
<proteinExistence type="predicted"/>
<name>A0ABR2L1T2_9EUKA</name>
<protein>
    <recommendedName>
        <fullName evidence="3">Surface antigen BspA-like</fullName>
    </recommendedName>
</protein>
<dbReference type="Proteomes" id="UP001470230">
    <property type="component" value="Unassembled WGS sequence"/>
</dbReference>
<dbReference type="SUPFAM" id="SSF52058">
    <property type="entry name" value="L domain-like"/>
    <property type="match status" value="2"/>
</dbReference>
<evidence type="ECO:0008006" key="3">
    <source>
        <dbReference type="Google" id="ProtNLM"/>
    </source>
</evidence>
<dbReference type="PANTHER" id="PTHR45661:SF3">
    <property type="entry name" value="IG-LIKE DOMAIN-CONTAINING PROTEIN"/>
    <property type="match status" value="1"/>
</dbReference>
<dbReference type="InterPro" id="IPR032675">
    <property type="entry name" value="LRR_dom_sf"/>
</dbReference>
<dbReference type="Pfam" id="PF13306">
    <property type="entry name" value="LRR_5"/>
    <property type="match status" value="2"/>
</dbReference>
<dbReference type="EMBL" id="JAPFFF010000002">
    <property type="protein sequence ID" value="KAK8897311.1"/>
    <property type="molecule type" value="Genomic_DNA"/>
</dbReference>
<dbReference type="InterPro" id="IPR053139">
    <property type="entry name" value="Surface_bspA-like"/>
</dbReference>
<comment type="caution">
    <text evidence="1">The sequence shown here is derived from an EMBL/GenBank/DDBJ whole genome shotgun (WGS) entry which is preliminary data.</text>
</comment>
<dbReference type="InterPro" id="IPR026906">
    <property type="entry name" value="LRR_5"/>
</dbReference>
<evidence type="ECO:0000313" key="1">
    <source>
        <dbReference type="EMBL" id="KAK8897311.1"/>
    </source>
</evidence>